<sequence length="80" mass="8470">MLPDLGETGISEAGAGDGTSSQHLLEIFDVGRGVAAHEVAERTEQCHECQACQQTADCELEQTGRGPGTKRRGQMLASKN</sequence>
<gene>
    <name evidence="2" type="ORF">CFAM422_007800</name>
</gene>
<feature type="region of interest" description="Disordered" evidence="1">
    <location>
        <begin position="1"/>
        <end position="20"/>
    </location>
</feature>
<evidence type="ECO:0000256" key="1">
    <source>
        <dbReference type="SAM" id="MobiDB-lite"/>
    </source>
</evidence>
<feature type="region of interest" description="Disordered" evidence="1">
    <location>
        <begin position="61"/>
        <end position="80"/>
    </location>
</feature>
<proteinExistence type="predicted"/>
<name>A0A9P4XCI7_9HYPO</name>
<evidence type="ECO:0000313" key="2">
    <source>
        <dbReference type="EMBL" id="KAF3068623.1"/>
    </source>
</evidence>
<dbReference type="EMBL" id="QLNT01000013">
    <property type="protein sequence ID" value="KAF3068623.1"/>
    <property type="molecule type" value="Genomic_DNA"/>
</dbReference>
<organism evidence="2 3">
    <name type="scientific">Trichoderma lentiforme</name>
    <dbReference type="NCBI Taxonomy" id="1567552"/>
    <lineage>
        <taxon>Eukaryota</taxon>
        <taxon>Fungi</taxon>
        <taxon>Dikarya</taxon>
        <taxon>Ascomycota</taxon>
        <taxon>Pezizomycotina</taxon>
        <taxon>Sordariomycetes</taxon>
        <taxon>Hypocreomycetidae</taxon>
        <taxon>Hypocreales</taxon>
        <taxon>Hypocreaceae</taxon>
        <taxon>Trichoderma</taxon>
    </lineage>
</organism>
<reference evidence="2 3" key="1">
    <citation type="submission" date="2018-06" db="EMBL/GenBank/DDBJ databases">
        <title>Genome analysis of cellulolytic fungus Trichoderma lentiforme CFAM-422.</title>
        <authorList>
            <person name="Steindorff A.S."/>
            <person name="Formighieri E.F."/>
            <person name="Midorikawa G.E.O."/>
            <person name="Tamietti M.S."/>
            <person name="Ramos E.Z."/>
            <person name="Silva A.S."/>
            <person name="Bon E.P.S."/>
            <person name="Mendes T.D."/>
            <person name="Damaso M.C.T."/>
            <person name="Favaro L.C.L."/>
        </authorList>
    </citation>
    <scope>NUCLEOTIDE SEQUENCE [LARGE SCALE GENOMIC DNA]</scope>
    <source>
        <strain evidence="2 3">CFAM-422</strain>
    </source>
</reference>
<accession>A0A9P4XCI7</accession>
<dbReference type="Proteomes" id="UP000801864">
    <property type="component" value="Unassembled WGS sequence"/>
</dbReference>
<comment type="caution">
    <text evidence="2">The sequence shown here is derived from an EMBL/GenBank/DDBJ whole genome shotgun (WGS) entry which is preliminary data.</text>
</comment>
<evidence type="ECO:0000313" key="3">
    <source>
        <dbReference type="Proteomes" id="UP000801864"/>
    </source>
</evidence>
<keyword evidence="3" id="KW-1185">Reference proteome</keyword>
<dbReference type="AlphaFoldDB" id="A0A9P4XCI7"/>
<protein>
    <submittedName>
        <fullName evidence="2">Uncharacterized protein</fullName>
    </submittedName>
</protein>